<dbReference type="EMBL" id="JAGQHS010000002">
    <property type="protein sequence ID" value="MCA9754303.1"/>
    <property type="molecule type" value="Genomic_DNA"/>
</dbReference>
<accession>A0A956N8N3</accession>
<dbReference type="AlphaFoldDB" id="A0A956N8N3"/>
<evidence type="ECO:0000313" key="1">
    <source>
        <dbReference type="EMBL" id="MCA9754303.1"/>
    </source>
</evidence>
<dbReference type="Gene3D" id="2.40.160.60">
    <property type="entry name" value="Outer membrane protein transport protein (OMPP1/FadL/TodX)"/>
    <property type="match status" value="1"/>
</dbReference>
<evidence type="ECO:0000313" key="2">
    <source>
        <dbReference type="Proteomes" id="UP000739538"/>
    </source>
</evidence>
<evidence type="ECO:0008006" key="3">
    <source>
        <dbReference type="Google" id="ProtNLM"/>
    </source>
</evidence>
<dbReference type="Proteomes" id="UP000739538">
    <property type="component" value="Unassembled WGS sequence"/>
</dbReference>
<reference evidence="1" key="2">
    <citation type="journal article" date="2021" name="Microbiome">
        <title>Successional dynamics and alternative stable states in a saline activated sludge microbial community over 9 years.</title>
        <authorList>
            <person name="Wang Y."/>
            <person name="Ye J."/>
            <person name="Ju F."/>
            <person name="Liu L."/>
            <person name="Boyd J.A."/>
            <person name="Deng Y."/>
            <person name="Parks D.H."/>
            <person name="Jiang X."/>
            <person name="Yin X."/>
            <person name="Woodcroft B.J."/>
            <person name="Tyson G.W."/>
            <person name="Hugenholtz P."/>
            <person name="Polz M.F."/>
            <person name="Zhang T."/>
        </authorList>
    </citation>
    <scope>NUCLEOTIDE SEQUENCE</scope>
    <source>
        <strain evidence="1">HKST-UBA02</strain>
    </source>
</reference>
<protein>
    <recommendedName>
        <fullName evidence="3">PorV/PorQ family protein</fullName>
    </recommendedName>
</protein>
<sequence length="334" mass="35464">MNKMTSPSPSAPCALVSGAALWLACLLGVFATSSDAASNRGAFAALDPSARATAWGVSSVVLTERSESGRLNPAGLLRLAEREVSVSYADLFGLGLVSQTQVHAGFVFARYDYVHEGASIEKKRLPPPGRLAFGLSIAQLRGDVGFEGDNLPQTTYSENEVGLSLAWRSYRGTYVGAQLRLLSADSDLEATKASGNTVGLGVQRDFGAFRLGATADNVFGSLDWDEGVDEPLPRRYSVGLAWFGFDSRLRLAGAWSALGEDGKGSTVGGAVDWRPYDVCSLRGGLDQVTDVGGTEWEPSAGLGFTWQGLTIDWGFRPNGNDLGTTHRWSASVEI</sequence>
<dbReference type="PROSITE" id="PS51257">
    <property type="entry name" value="PROKAR_LIPOPROTEIN"/>
    <property type="match status" value="1"/>
</dbReference>
<reference evidence="1" key="1">
    <citation type="submission" date="2020-04" db="EMBL/GenBank/DDBJ databases">
        <authorList>
            <person name="Zhang T."/>
        </authorList>
    </citation>
    <scope>NUCLEOTIDE SEQUENCE</scope>
    <source>
        <strain evidence="1">HKST-UBA02</strain>
    </source>
</reference>
<proteinExistence type="predicted"/>
<organism evidence="1 2">
    <name type="scientific">Eiseniibacteriota bacterium</name>
    <dbReference type="NCBI Taxonomy" id="2212470"/>
    <lineage>
        <taxon>Bacteria</taxon>
        <taxon>Candidatus Eiseniibacteriota</taxon>
    </lineage>
</organism>
<gene>
    <name evidence="1" type="ORF">KDA27_00765</name>
</gene>
<comment type="caution">
    <text evidence="1">The sequence shown here is derived from an EMBL/GenBank/DDBJ whole genome shotgun (WGS) entry which is preliminary data.</text>
</comment>
<name>A0A956N8N3_UNCEI</name>